<organism evidence="13 14">
    <name type="scientific">Chaetorhynchus papuensis</name>
    <name type="common">pygmy drongo</name>
    <dbReference type="NCBI Taxonomy" id="254446"/>
    <lineage>
        <taxon>Eukaryota</taxon>
        <taxon>Metazoa</taxon>
        <taxon>Chordata</taxon>
        <taxon>Craniata</taxon>
        <taxon>Vertebrata</taxon>
        <taxon>Euteleostomi</taxon>
        <taxon>Archelosauria</taxon>
        <taxon>Archosauria</taxon>
        <taxon>Dinosauria</taxon>
        <taxon>Saurischia</taxon>
        <taxon>Theropoda</taxon>
        <taxon>Coelurosauria</taxon>
        <taxon>Aves</taxon>
        <taxon>Neognathae</taxon>
        <taxon>Neoaves</taxon>
        <taxon>Telluraves</taxon>
        <taxon>Australaves</taxon>
        <taxon>Passeriformes</taxon>
        <taxon>Rhipiduridae</taxon>
        <taxon>Chaetorhynchus</taxon>
    </lineage>
</organism>
<proteinExistence type="predicted"/>
<dbReference type="InterPro" id="IPR050122">
    <property type="entry name" value="RTK"/>
</dbReference>
<evidence type="ECO:0000256" key="5">
    <source>
        <dbReference type="ARBA" id="ARBA00022741"/>
    </source>
</evidence>
<dbReference type="GO" id="GO:0030182">
    <property type="term" value="P:neuron differentiation"/>
    <property type="evidence" value="ECO:0007669"/>
    <property type="project" value="TreeGrafter"/>
</dbReference>
<dbReference type="InterPro" id="IPR017441">
    <property type="entry name" value="Protein_kinase_ATP_BS"/>
</dbReference>
<dbReference type="GO" id="GO:0007169">
    <property type="term" value="P:cell surface receptor protein tyrosine kinase signaling pathway"/>
    <property type="evidence" value="ECO:0007669"/>
    <property type="project" value="TreeGrafter"/>
</dbReference>
<reference evidence="13 14" key="1">
    <citation type="submission" date="2019-09" db="EMBL/GenBank/DDBJ databases">
        <title>Bird 10,000 Genomes (B10K) Project - Family phase.</title>
        <authorList>
            <person name="Zhang G."/>
        </authorList>
    </citation>
    <scope>NUCLEOTIDE SEQUENCE [LARGE SCALE GENOMIC DNA]</scope>
    <source>
        <strain evidence="13">B10K-CU-031-19</strain>
        <tissue evidence="13">Muscle</tissue>
    </source>
</reference>
<dbReference type="Pfam" id="PF21314">
    <property type="entry name" value="TM_ErbB1"/>
    <property type="match status" value="1"/>
</dbReference>
<dbReference type="AlphaFoldDB" id="A0A7K8J8X8"/>
<protein>
    <recommendedName>
        <fullName evidence="2">receptor protein-tyrosine kinase</fullName>
        <ecNumber evidence="2">2.7.10.1</ecNumber>
    </recommendedName>
</protein>
<dbReference type="SUPFAM" id="SSF56112">
    <property type="entry name" value="Protein kinase-like (PK-like)"/>
    <property type="match status" value="1"/>
</dbReference>
<keyword evidence="9" id="KW-0675">Receptor</keyword>
<gene>
    <name evidence="13" type="primary">Erbb2_0</name>
    <name evidence="13" type="ORF">CHAPAP_R03546</name>
</gene>
<dbReference type="EC" id="2.7.10.1" evidence="2"/>
<keyword evidence="11" id="KW-0812">Transmembrane</keyword>
<feature type="transmembrane region" description="Helical" evidence="11">
    <location>
        <begin position="65"/>
        <end position="86"/>
    </location>
</feature>
<keyword evidence="5 10" id="KW-0547">Nucleotide-binding</keyword>
<evidence type="ECO:0000256" key="4">
    <source>
        <dbReference type="ARBA" id="ARBA00022679"/>
    </source>
</evidence>
<dbReference type="GO" id="GO:0043066">
    <property type="term" value="P:negative regulation of apoptotic process"/>
    <property type="evidence" value="ECO:0007669"/>
    <property type="project" value="TreeGrafter"/>
</dbReference>
<dbReference type="InterPro" id="IPR000719">
    <property type="entry name" value="Prot_kinase_dom"/>
</dbReference>
<dbReference type="Gene3D" id="4.10.1140.10">
    <property type="entry name" value="membrane-bound form of the juxtamembrane domain of the epidermal growth factor receptor like domain"/>
    <property type="match status" value="1"/>
</dbReference>
<evidence type="ECO:0000313" key="13">
    <source>
        <dbReference type="EMBL" id="NXE01267.1"/>
    </source>
</evidence>
<dbReference type="Proteomes" id="UP000541605">
    <property type="component" value="Unassembled WGS sequence"/>
</dbReference>
<evidence type="ECO:0000256" key="10">
    <source>
        <dbReference type="PROSITE-ProRule" id="PRU10141"/>
    </source>
</evidence>
<dbReference type="PROSITE" id="PS00107">
    <property type="entry name" value="PROTEIN_KINASE_ATP"/>
    <property type="match status" value="1"/>
</dbReference>
<evidence type="ECO:0000256" key="9">
    <source>
        <dbReference type="ARBA" id="ARBA00023170"/>
    </source>
</evidence>
<keyword evidence="8" id="KW-0829">Tyrosine-protein kinase</keyword>
<dbReference type="PANTHER" id="PTHR24416">
    <property type="entry name" value="TYROSINE-PROTEIN KINASE RECEPTOR"/>
    <property type="match status" value="1"/>
</dbReference>
<name>A0A7K8J8X8_9PASS</name>
<dbReference type="GO" id="GO:0043410">
    <property type="term" value="P:positive regulation of MAPK cascade"/>
    <property type="evidence" value="ECO:0007669"/>
    <property type="project" value="TreeGrafter"/>
</dbReference>
<dbReference type="GO" id="GO:0004714">
    <property type="term" value="F:transmembrane receptor protein tyrosine kinase activity"/>
    <property type="evidence" value="ECO:0007669"/>
    <property type="project" value="UniProtKB-EC"/>
</dbReference>
<dbReference type="InterPro" id="IPR001245">
    <property type="entry name" value="Ser-Thr/Tyr_kinase_cat_dom"/>
</dbReference>
<evidence type="ECO:0000313" key="14">
    <source>
        <dbReference type="Proteomes" id="UP000541605"/>
    </source>
</evidence>
<dbReference type="FunFam" id="4.10.1140.10:FF:000001">
    <property type="entry name" value="Receptor protein-tyrosine kinase"/>
    <property type="match status" value="1"/>
</dbReference>
<keyword evidence="7 10" id="KW-0067">ATP-binding</keyword>
<evidence type="ECO:0000256" key="8">
    <source>
        <dbReference type="ARBA" id="ARBA00023137"/>
    </source>
</evidence>
<comment type="caution">
    <text evidence="13">The sequence shown here is derived from an EMBL/GenBank/DDBJ whole genome shotgun (WGS) entry which is preliminary data.</text>
</comment>
<feature type="non-terminal residue" evidence="13">
    <location>
        <position position="268"/>
    </location>
</feature>
<evidence type="ECO:0000256" key="6">
    <source>
        <dbReference type="ARBA" id="ARBA00022777"/>
    </source>
</evidence>
<dbReference type="Pfam" id="PF07714">
    <property type="entry name" value="PK_Tyr_Ser-Thr"/>
    <property type="match status" value="2"/>
</dbReference>
<dbReference type="Gene3D" id="1.20.5.100">
    <property type="entry name" value="Cytochrome c1, transmembrane anchor, C-terminal"/>
    <property type="match status" value="1"/>
</dbReference>
<keyword evidence="4" id="KW-0808">Transferase</keyword>
<keyword evidence="11" id="KW-0472">Membrane</keyword>
<evidence type="ECO:0000256" key="7">
    <source>
        <dbReference type="ARBA" id="ARBA00022840"/>
    </source>
</evidence>
<dbReference type="Gene3D" id="3.30.200.20">
    <property type="entry name" value="Phosphorylase Kinase, domain 1"/>
    <property type="match status" value="2"/>
</dbReference>
<dbReference type="GO" id="GO:0043235">
    <property type="term" value="C:receptor complex"/>
    <property type="evidence" value="ECO:0007669"/>
    <property type="project" value="TreeGrafter"/>
</dbReference>
<dbReference type="InterPro" id="IPR020635">
    <property type="entry name" value="Tyr_kinase_cat_dom"/>
</dbReference>
<dbReference type="InterPro" id="IPR049328">
    <property type="entry name" value="TM_ErbB1"/>
</dbReference>
<dbReference type="EMBL" id="VWYX01001845">
    <property type="protein sequence ID" value="NXE01267.1"/>
    <property type="molecule type" value="Genomic_DNA"/>
</dbReference>
<evidence type="ECO:0000256" key="2">
    <source>
        <dbReference type="ARBA" id="ARBA00011902"/>
    </source>
</evidence>
<dbReference type="CDD" id="cd12094">
    <property type="entry name" value="TM_ErbB2"/>
    <property type="match status" value="1"/>
</dbReference>
<keyword evidence="11" id="KW-1133">Transmembrane helix</keyword>
<evidence type="ECO:0000256" key="11">
    <source>
        <dbReference type="SAM" id="Phobius"/>
    </source>
</evidence>
<keyword evidence="3" id="KW-0597">Phosphoprotein</keyword>
<keyword evidence="14" id="KW-1185">Reference proteome</keyword>
<dbReference type="InterPro" id="IPR011009">
    <property type="entry name" value="Kinase-like_dom_sf"/>
</dbReference>
<evidence type="ECO:0000256" key="3">
    <source>
        <dbReference type="ARBA" id="ARBA00022553"/>
    </source>
</evidence>
<evidence type="ECO:0000256" key="1">
    <source>
        <dbReference type="ARBA" id="ARBA00004479"/>
    </source>
</evidence>
<accession>A0A7K8J8X8</accession>
<feature type="domain" description="Protein kinase" evidence="12">
    <location>
        <begin position="131"/>
        <end position="268"/>
    </location>
</feature>
<keyword evidence="6 13" id="KW-0418">Kinase</keyword>
<dbReference type="GO" id="GO:0005524">
    <property type="term" value="F:ATP binding"/>
    <property type="evidence" value="ECO:0007669"/>
    <property type="project" value="UniProtKB-UniRule"/>
</dbReference>
<feature type="non-terminal residue" evidence="13">
    <location>
        <position position="1"/>
    </location>
</feature>
<dbReference type="PANTHER" id="PTHR24416:SF137">
    <property type="entry name" value="RECEPTOR TYROSINE-PROTEIN KINASE ERBB-2"/>
    <property type="match status" value="1"/>
</dbReference>
<dbReference type="InterPro" id="IPR032778">
    <property type="entry name" value="GF_recep_IV"/>
</dbReference>
<dbReference type="Pfam" id="PF14843">
    <property type="entry name" value="GF_recep_IV"/>
    <property type="match status" value="1"/>
</dbReference>
<dbReference type="GO" id="GO:0008284">
    <property type="term" value="P:positive regulation of cell population proliferation"/>
    <property type="evidence" value="ECO:0007669"/>
    <property type="project" value="TreeGrafter"/>
</dbReference>
<evidence type="ECO:0000259" key="12">
    <source>
        <dbReference type="PROSITE" id="PS50011"/>
    </source>
</evidence>
<dbReference type="SMART" id="SM00219">
    <property type="entry name" value="TyrKc"/>
    <property type="match status" value="1"/>
</dbReference>
<dbReference type="GO" id="GO:0009925">
    <property type="term" value="C:basal plasma membrane"/>
    <property type="evidence" value="ECO:0007669"/>
    <property type="project" value="TreeGrafter"/>
</dbReference>
<comment type="subcellular location">
    <subcellularLocation>
        <location evidence="1">Membrane</location>
        <topology evidence="1">Single-pass type I membrane protein</topology>
    </subcellularLocation>
</comment>
<sequence length="268" mass="29498">YKDAQQCVRRCPSGVKADASFMPVWKYPDEFGVCQLCPTNCTHSCTIRDEDGCPVDQKPSQVTSIIAGVVGALLVIVLLLITVICVKRRRQQERKHTMRRLLQETELVEPLTPSGALPNQAQMRILKETELKKVKVLGSGAFGTVYKGIWIPDGESVKIPVAIKVLRENTSPKANKEILDVSVAMTLAGNRAGSTLTPTLTPWCPQEAYVMAGVGSPYVSRLLGICLTSTVQLVTQLMPYGCLLDYVRENKDHIGSQDLLNWCVQIAK</sequence>
<feature type="binding site" evidence="10">
    <location>
        <position position="164"/>
    </location>
    <ligand>
        <name>ATP</name>
        <dbReference type="ChEBI" id="CHEBI:30616"/>
    </ligand>
</feature>
<dbReference type="PROSITE" id="PS50011">
    <property type="entry name" value="PROTEIN_KINASE_DOM"/>
    <property type="match status" value="1"/>
</dbReference>
<dbReference type="Gene3D" id="2.10.220.10">
    <property type="entry name" value="Hormone Receptor, Insulin-like Growth Factor Receptor 1, Chain A, domain 2"/>
    <property type="match status" value="1"/>
</dbReference>